<keyword evidence="3" id="KW-1185">Reference proteome</keyword>
<dbReference type="AlphaFoldDB" id="A0AAV8R5P8"/>
<reference evidence="2 3" key="1">
    <citation type="submission" date="2022-12" db="EMBL/GenBank/DDBJ databases">
        <title>Chromosome-scale assembly of the Ensete ventricosum genome.</title>
        <authorList>
            <person name="Dussert Y."/>
            <person name="Stocks J."/>
            <person name="Wendawek A."/>
            <person name="Woldeyes F."/>
            <person name="Nichols R.A."/>
            <person name="Borrell J.S."/>
        </authorList>
    </citation>
    <scope>NUCLEOTIDE SEQUENCE [LARGE SCALE GENOMIC DNA]</scope>
    <source>
        <strain evidence="3">cv. Maze</strain>
        <tissue evidence="2">Seeds</tissue>
    </source>
</reference>
<evidence type="ECO:0000313" key="3">
    <source>
        <dbReference type="Proteomes" id="UP001222027"/>
    </source>
</evidence>
<comment type="caution">
    <text evidence="2">The sequence shown here is derived from an EMBL/GenBank/DDBJ whole genome shotgun (WGS) entry which is preliminary data.</text>
</comment>
<dbReference type="Proteomes" id="UP001222027">
    <property type="component" value="Unassembled WGS sequence"/>
</dbReference>
<accession>A0AAV8R5P8</accession>
<gene>
    <name evidence="2" type="ORF">OPV22_009670</name>
</gene>
<evidence type="ECO:0000313" key="2">
    <source>
        <dbReference type="EMBL" id="KAJ8499118.1"/>
    </source>
</evidence>
<proteinExistence type="predicted"/>
<protein>
    <submittedName>
        <fullName evidence="2">Uncharacterized protein</fullName>
    </submittedName>
</protein>
<organism evidence="2 3">
    <name type="scientific">Ensete ventricosum</name>
    <name type="common">Abyssinian banana</name>
    <name type="synonym">Musa ensete</name>
    <dbReference type="NCBI Taxonomy" id="4639"/>
    <lineage>
        <taxon>Eukaryota</taxon>
        <taxon>Viridiplantae</taxon>
        <taxon>Streptophyta</taxon>
        <taxon>Embryophyta</taxon>
        <taxon>Tracheophyta</taxon>
        <taxon>Spermatophyta</taxon>
        <taxon>Magnoliopsida</taxon>
        <taxon>Liliopsida</taxon>
        <taxon>Zingiberales</taxon>
        <taxon>Musaceae</taxon>
        <taxon>Ensete</taxon>
    </lineage>
</organism>
<evidence type="ECO:0000256" key="1">
    <source>
        <dbReference type="SAM" id="MobiDB-lite"/>
    </source>
</evidence>
<sequence>MAAACNGVFPWEPDTLLAGSISASGRHMAVRIFFSAAAKPISAAKDSGVSLALLNQLAGRGSCSTVSPSTVEWKRAPPPVQHGSTE</sequence>
<name>A0AAV8R5P8_ENSVE</name>
<feature type="region of interest" description="Disordered" evidence="1">
    <location>
        <begin position="66"/>
        <end position="86"/>
    </location>
</feature>
<dbReference type="EMBL" id="JAQQAF010000003">
    <property type="protein sequence ID" value="KAJ8499118.1"/>
    <property type="molecule type" value="Genomic_DNA"/>
</dbReference>